<dbReference type="Gene3D" id="3.40.50.300">
    <property type="entry name" value="P-loop containing nucleotide triphosphate hydrolases"/>
    <property type="match status" value="1"/>
</dbReference>
<evidence type="ECO:0000259" key="9">
    <source>
        <dbReference type="Pfam" id="PF06144"/>
    </source>
</evidence>
<dbReference type="GO" id="GO:0003887">
    <property type="term" value="F:DNA-directed DNA polymerase activity"/>
    <property type="evidence" value="ECO:0007669"/>
    <property type="project" value="UniProtKB-KW"/>
</dbReference>
<keyword evidence="12" id="KW-1185">Reference proteome</keyword>
<evidence type="ECO:0000256" key="6">
    <source>
        <dbReference type="ARBA" id="ARBA00022932"/>
    </source>
</evidence>
<keyword evidence="3 11" id="KW-0808">Transferase</keyword>
<comment type="similarity">
    <text evidence="7">Belongs to the DNA polymerase HolA subunit family.</text>
</comment>
<dbReference type="CDD" id="cd18138">
    <property type="entry name" value="HLD_clamp_pol_III_delta"/>
    <property type="match status" value="1"/>
</dbReference>
<keyword evidence="4 11" id="KW-0548">Nucleotidyltransferase</keyword>
<dbReference type="PANTHER" id="PTHR34388:SF1">
    <property type="entry name" value="DNA POLYMERASE III SUBUNIT DELTA"/>
    <property type="match status" value="1"/>
</dbReference>
<evidence type="ECO:0000313" key="11">
    <source>
        <dbReference type="EMBL" id="QCQ22168.1"/>
    </source>
</evidence>
<dbReference type="NCBIfam" id="TIGR01128">
    <property type="entry name" value="holA"/>
    <property type="match status" value="1"/>
</dbReference>
<evidence type="ECO:0000256" key="1">
    <source>
        <dbReference type="ARBA" id="ARBA00012417"/>
    </source>
</evidence>
<dbReference type="Gene3D" id="1.10.8.60">
    <property type="match status" value="1"/>
</dbReference>
<dbReference type="Pfam" id="PF06144">
    <property type="entry name" value="DNA_pol3_delta"/>
    <property type="match status" value="1"/>
</dbReference>
<gene>
    <name evidence="11" type="primary">holA</name>
    <name evidence="11" type="ORF">FDQ92_08350</name>
</gene>
<dbReference type="GO" id="GO:0009360">
    <property type="term" value="C:DNA polymerase III complex"/>
    <property type="evidence" value="ECO:0007669"/>
    <property type="project" value="InterPro"/>
</dbReference>
<dbReference type="SUPFAM" id="SSF52540">
    <property type="entry name" value="P-loop containing nucleoside triphosphate hydrolases"/>
    <property type="match status" value="1"/>
</dbReference>
<dbReference type="Pfam" id="PF21694">
    <property type="entry name" value="DNA_pol3_delta_C"/>
    <property type="match status" value="1"/>
</dbReference>
<reference evidence="11 12" key="1">
    <citation type="submission" date="2019-05" db="EMBL/GenBank/DDBJ databases">
        <title>The Complete Genome Sequence of the n-alkane-degrading Desulfoglaeba alkanexedens ALDC reveals multiple alkylsuccinate synthase gene clusters.</title>
        <authorList>
            <person name="Callaghan A.V."/>
            <person name="Davidova I.A."/>
            <person name="Duncan K.E."/>
            <person name="Morris B."/>
            <person name="McInerney M.J."/>
        </authorList>
    </citation>
    <scope>NUCLEOTIDE SEQUENCE [LARGE SCALE GENOMIC DNA]</scope>
    <source>
        <strain evidence="11 12">ALDC</strain>
    </source>
</reference>
<evidence type="ECO:0000259" key="10">
    <source>
        <dbReference type="Pfam" id="PF21694"/>
    </source>
</evidence>
<feature type="domain" description="DNA polymerase III delta N-terminal" evidence="9">
    <location>
        <begin position="19"/>
        <end position="118"/>
    </location>
</feature>
<keyword evidence="5" id="KW-0235">DNA replication</keyword>
<name>A0A4P8L2U9_9BACT</name>
<dbReference type="PANTHER" id="PTHR34388">
    <property type="entry name" value="DNA POLYMERASE III SUBUNIT DELTA"/>
    <property type="match status" value="1"/>
</dbReference>
<dbReference type="EMBL" id="CP040098">
    <property type="protein sequence ID" value="QCQ22168.1"/>
    <property type="molecule type" value="Genomic_DNA"/>
</dbReference>
<sequence length="333" mass="36970">MNAFQFYRHLKESTPVPVYLFKSDSDFLVDEAWRRLVRSVVPEGARRFNGERLDASQVSAAQVVERLRTLAMFGSKRLVMVDRPDQWNKAQQEAVAAYTSRPNPRACLVLAVPLKKTPKILETAVGAAGLVVEFSAPGEKQAPRWIQQRAQALGKVLTAPAAELLVQKVGPDLPALQAELEKLALYAGERTEIDAEDVDRVVGQNRSVTVFEMVRAAGSRKPREALLALHRLLEEGEPPLAVLAILAREVRILWGIKDGLGLGLAPQEIAQRLQVPLFVVSRQQRSSESFSDDELADVHRRLQDLDYALKSSQVDPVKALESIVYRLSTKKGP</sequence>
<evidence type="ECO:0000256" key="3">
    <source>
        <dbReference type="ARBA" id="ARBA00022679"/>
    </source>
</evidence>
<dbReference type="InterPro" id="IPR005790">
    <property type="entry name" value="DNA_polIII_delta"/>
</dbReference>
<dbReference type="EC" id="2.7.7.7" evidence="1"/>
<evidence type="ECO:0000256" key="7">
    <source>
        <dbReference type="ARBA" id="ARBA00034754"/>
    </source>
</evidence>
<dbReference type="Gene3D" id="1.20.272.10">
    <property type="match status" value="1"/>
</dbReference>
<evidence type="ECO:0000256" key="8">
    <source>
        <dbReference type="ARBA" id="ARBA00049244"/>
    </source>
</evidence>
<protein>
    <recommendedName>
        <fullName evidence="2">DNA polymerase III subunit delta</fullName>
        <ecNumber evidence="1">2.7.7.7</ecNumber>
    </recommendedName>
</protein>
<evidence type="ECO:0000256" key="5">
    <source>
        <dbReference type="ARBA" id="ARBA00022705"/>
    </source>
</evidence>
<dbReference type="KEGG" id="dax:FDQ92_08350"/>
<evidence type="ECO:0000256" key="2">
    <source>
        <dbReference type="ARBA" id="ARBA00017703"/>
    </source>
</evidence>
<dbReference type="SUPFAM" id="SSF48019">
    <property type="entry name" value="post-AAA+ oligomerization domain-like"/>
    <property type="match status" value="1"/>
</dbReference>
<proteinExistence type="inferred from homology"/>
<keyword evidence="6" id="KW-0239">DNA-directed DNA polymerase</keyword>
<dbReference type="InterPro" id="IPR010372">
    <property type="entry name" value="DNA_pol3_delta_N"/>
</dbReference>
<dbReference type="OrthoDB" id="9769782at2"/>
<dbReference type="GO" id="GO:0006261">
    <property type="term" value="P:DNA-templated DNA replication"/>
    <property type="evidence" value="ECO:0007669"/>
    <property type="project" value="TreeGrafter"/>
</dbReference>
<dbReference type="InterPro" id="IPR027417">
    <property type="entry name" value="P-loop_NTPase"/>
</dbReference>
<organism evidence="11 12">
    <name type="scientific">Desulfoglaeba alkanexedens ALDC</name>
    <dbReference type="NCBI Taxonomy" id="980445"/>
    <lineage>
        <taxon>Bacteria</taxon>
        <taxon>Pseudomonadati</taxon>
        <taxon>Thermodesulfobacteriota</taxon>
        <taxon>Syntrophobacteria</taxon>
        <taxon>Syntrophobacterales</taxon>
        <taxon>Syntrophobacteraceae</taxon>
        <taxon>Desulfoglaeba</taxon>
    </lineage>
</organism>
<evidence type="ECO:0000256" key="4">
    <source>
        <dbReference type="ARBA" id="ARBA00022695"/>
    </source>
</evidence>
<accession>A0A4P8L2U9</accession>
<feature type="domain" description="DNA polymerase III delta subunit-like C-terminal" evidence="10">
    <location>
        <begin position="209"/>
        <end position="326"/>
    </location>
</feature>
<reference evidence="11 12" key="2">
    <citation type="submission" date="2019-05" db="EMBL/GenBank/DDBJ databases">
        <authorList>
            <person name="Suflita J.M."/>
            <person name="Marks C.R."/>
        </authorList>
    </citation>
    <scope>NUCLEOTIDE SEQUENCE [LARGE SCALE GENOMIC DNA]</scope>
    <source>
        <strain evidence="11 12">ALDC</strain>
    </source>
</reference>
<comment type="catalytic activity">
    <reaction evidence="8">
        <text>DNA(n) + a 2'-deoxyribonucleoside 5'-triphosphate = DNA(n+1) + diphosphate</text>
        <dbReference type="Rhea" id="RHEA:22508"/>
        <dbReference type="Rhea" id="RHEA-COMP:17339"/>
        <dbReference type="Rhea" id="RHEA-COMP:17340"/>
        <dbReference type="ChEBI" id="CHEBI:33019"/>
        <dbReference type="ChEBI" id="CHEBI:61560"/>
        <dbReference type="ChEBI" id="CHEBI:173112"/>
        <dbReference type="EC" id="2.7.7.7"/>
    </reaction>
</comment>
<dbReference type="GO" id="GO:0003677">
    <property type="term" value="F:DNA binding"/>
    <property type="evidence" value="ECO:0007669"/>
    <property type="project" value="InterPro"/>
</dbReference>
<dbReference type="Proteomes" id="UP000298602">
    <property type="component" value="Chromosome"/>
</dbReference>
<dbReference type="AlphaFoldDB" id="A0A4P8L2U9"/>
<dbReference type="InterPro" id="IPR008921">
    <property type="entry name" value="DNA_pol3_clamp-load_cplx_C"/>
</dbReference>
<evidence type="ECO:0000313" key="12">
    <source>
        <dbReference type="Proteomes" id="UP000298602"/>
    </source>
</evidence>
<dbReference type="InterPro" id="IPR048466">
    <property type="entry name" value="DNA_pol3_delta-like_C"/>
</dbReference>